<organism evidence="1 2">
    <name type="scientific">Aduncisulcus paluster</name>
    <dbReference type="NCBI Taxonomy" id="2918883"/>
    <lineage>
        <taxon>Eukaryota</taxon>
        <taxon>Metamonada</taxon>
        <taxon>Carpediemonas-like organisms</taxon>
        <taxon>Aduncisulcus</taxon>
    </lineage>
</organism>
<keyword evidence="2" id="KW-1185">Reference proteome</keyword>
<dbReference type="EMBL" id="BQXS01012017">
    <property type="protein sequence ID" value="GKT19106.1"/>
    <property type="molecule type" value="Genomic_DNA"/>
</dbReference>
<gene>
    <name evidence="1" type="ORF">ADUPG1_011442</name>
</gene>
<dbReference type="InterPro" id="IPR011989">
    <property type="entry name" value="ARM-like"/>
</dbReference>
<reference evidence="1" key="1">
    <citation type="submission" date="2022-03" db="EMBL/GenBank/DDBJ databases">
        <title>Draft genome sequence of Aduncisulcus paluster, a free-living microaerophilic Fornicata.</title>
        <authorList>
            <person name="Yuyama I."/>
            <person name="Kume K."/>
            <person name="Tamura T."/>
            <person name="Inagaki Y."/>
            <person name="Hashimoto T."/>
        </authorList>
    </citation>
    <scope>NUCLEOTIDE SEQUENCE</scope>
    <source>
        <strain evidence="1">NY0171</strain>
    </source>
</reference>
<comment type="caution">
    <text evidence="1">The sequence shown here is derived from an EMBL/GenBank/DDBJ whole genome shotgun (WGS) entry which is preliminary data.</text>
</comment>
<dbReference type="PANTHER" id="PTHR12262">
    <property type="entry name" value="CCR4-NOT TRANSCRIPTION COMPLEX SUBUNIT 9"/>
    <property type="match status" value="1"/>
</dbReference>
<dbReference type="Pfam" id="PF04078">
    <property type="entry name" value="Rcd1"/>
    <property type="match status" value="1"/>
</dbReference>
<sequence length="302" mass="33311">MSRLKEVYELVSKLFDHDTRTESLLKLAQIANEGKTPELATILCYSSGINAVIIEELCIAYNFIEPPTISKINADRIVSVIRLVKEIALTDGTATFFTNLNMHILLIPFIDVFPGSASIELVRTSALAVFCSLLQKHGSKSADIVKSLRMCGILEPILHILMSGEKTGLLMAFKFVELLSGSDSGLKLLFEGGLAVFQTLKFAVSRLKHRVLSHSPEQLATASEATRGDMGDINGCLTSIVNIYHNIVTSPLIESLSMRDIIPSEIFMVTAYEYKAIAIIQERKRKIGEIIQVVRGRGRGEK</sequence>
<dbReference type="InterPro" id="IPR007216">
    <property type="entry name" value="CNOT9"/>
</dbReference>
<dbReference type="Proteomes" id="UP001057375">
    <property type="component" value="Unassembled WGS sequence"/>
</dbReference>
<evidence type="ECO:0000313" key="2">
    <source>
        <dbReference type="Proteomes" id="UP001057375"/>
    </source>
</evidence>
<evidence type="ECO:0000313" key="1">
    <source>
        <dbReference type="EMBL" id="GKT19106.1"/>
    </source>
</evidence>
<dbReference type="Gene3D" id="1.25.10.10">
    <property type="entry name" value="Leucine-rich Repeat Variant"/>
    <property type="match status" value="1"/>
</dbReference>
<accession>A0ABQ5JXM2</accession>
<name>A0ABQ5JXM2_9EUKA</name>
<proteinExistence type="predicted"/>
<protein>
    <submittedName>
        <fullName evidence="1">Uncharacterized protein</fullName>
    </submittedName>
</protein>